<feature type="compositionally biased region" description="Low complexity" evidence="5">
    <location>
        <begin position="234"/>
        <end position="244"/>
    </location>
</feature>
<evidence type="ECO:0000313" key="8">
    <source>
        <dbReference type="EMBL" id="MED4402111.1"/>
    </source>
</evidence>
<keyword evidence="3" id="KW-0378">Hydrolase</keyword>
<name>A0ABU6NYC2_9BACI</name>
<accession>A0ABU6NYC2</accession>
<dbReference type="Pfam" id="PF00877">
    <property type="entry name" value="NLPC_P60"/>
    <property type="match status" value="1"/>
</dbReference>
<sequence>MGQIAKSAVKNKRSRRLAAKGFKAAAKFLKFFMQKFIPMIIKTVGSYIGSYALIIILLMVLLFIVMDSVADFDFFGKGGERNKAEVLFDNTIKEVVVDRTQQLADPLVDQLQSQQSSHPYPPVNEAFLEEIRTKLVPSWALTATLYNYKNLKRKSYKAWHEEYRDTPMDTEDDREKAQEKFYGVINEAYDYYFTHPSVNLKINMGKSSGEKKDVREEISCTYESTSTDPDTGEETSSSYTETSTNQFTEDLPARDVVSDASIVYSSVAFTYSLVTGEYEHVGSRSEGNCTIEVYHKYTLYLLDDQGTVPITYSAEALLYFLMVDNPEGELARLVKARDVEYVLETASHIDSNFPEVGVNYEKLIACAIYKPDVTSCISSSITSGLFSGPGLAGWYPESLKELYEMAGQAYGVDWWILASVHAEETTFSANPAASDPSKGSPVGAKGHFQFMLRTWIGWGFEGSPTMRVTSNGHIIGPLDSVITFVTNPATISKYRGYGVDANANGAASPWEIEDAVFSAANYLKASGYVIGNEAQIKKALRSYNKSTVYVNSVYNRGLSFKNGAAIGGGHLIIGDGTGGGNVSVVEVGKKWIGNSVYDFGGGRNQNDIKNGRFDCSSFVHWAFKQVGIDLGPLTSTSTETLKNKGKAVSTSEMQPGDIVFFDTYKKDGHVGIYVGDGKFIGCQGSTGVAIADMSRGYWKEKFNGRVKRI</sequence>
<dbReference type="InterPro" id="IPR051202">
    <property type="entry name" value="Peptidase_C40"/>
</dbReference>
<evidence type="ECO:0000259" key="7">
    <source>
        <dbReference type="PROSITE" id="PS51935"/>
    </source>
</evidence>
<evidence type="ECO:0000256" key="1">
    <source>
        <dbReference type="ARBA" id="ARBA00007074"/>
    </source>
</evidence>
<evidence type="ECO:0000256" key="3">
    <source>
        <dbReference type="ARBA" id="ARBA00022801"/>
    </source>
</evidence>
<evidence type="ECO:0000256" key="6">
    <source>
        <dbReference type="SAM" id="Phobius"/>
    </source>
</evidence>
<feature type="transmembrane region" description="Helical" evidence="6">
    <location>
        <begin position="44"/>
        <end position="66"/>
    </location>
</feature>
<keyword evidence="6" id="KW-0472">Membrane</keyword>
<dbReference type="Pfam" id="PF13406">
    <property type="entry name" value="SLT_2"/>
    <property type="match status" value="1"/>
</dbReference>
<dbReference type="InterPro" id="IPR000064">
    <property type="entry name" value="NLP_P60_dom"/>
</dbReference>
<keyword evidence="4" id="KW-0788">Thiol protease</keyword>
<comment type="caution">
    <text evidence="8">The sequence shown here is derived from an EMBL/GenBank/DDBJ whole genome shotgun (WGS) entry which is preliminary data.</text>
</comment>
<evidence type="ECO:0000313" key="9">
    <source>
        <dbReference type="Proteomes" id="UP001342826"/>
    </source>
</evidence>
<dbReference type="InterPro" id="IPR023346">
    <property type="entry name" value="Lysozyme-like_dom_sf"/>
</dbReference>
<protein>
    <submittedName>
        <fullName evidence="8">Bifunctional lytic transglycosylase/C40 family peptidase</fullName>
    </submittedName>
</protein>
<reference evidence="8 9" key="1">
    <citation type="submission" date="2023-03" db="EMBL/GenBank/DDBJ databases">
        <title>Bacillus Genome Sequencing.</title>
        <authorList>
            <person name="Dunlap C."/>
        </authorList>
    </citation>
    <scope>NUCLEOTIDE SEQUENCE [LARGE SCALE GENOMIC DNA]</scope>
    <source>
        <strain evidence="8 9">NRS-1717</strain>
    </source>
</reference>
<feature type="domain" description="NlpC/P60" evidence="7">
    <location>
        <begin position="578"/>
        <end position="709"/>
    </location>
</feature>
<feature type="region of interest" description="Disordered" evidence="5">
    <location>
        <begin position="220"/>
        <end position="246"/>
    </location>
</feature>
<dbReference type="InterPro" id="IPR038765">
    <property type="entry name" value="Papain-like_cys_pep_sf"/>
</dbReference>
<dbReference type="SUPFAM" id="SSF53955">
    <property type="entry name" value="Lysozyme-like"/>
    <property type="match status" value="2"/>
</dbReference>
<gene>
    <name evidence="8" type="ORF">P9271_12370</name>
</gene>
<organism evidence="8 9">
    <name type="scientific">Metabacillus fastidiosus</name>
    <dbReference type="NCBI Taxonomy" id="1458"/>
    <lineage>
        <taxon>Bacteria</taxon>
        <taxon>Bacillati</taxon>
        <taxon>Bacillota</taxon>
        <taxon>Bacilli</taxon>
        <taxon>Bacillales</taxon>
        <taxon>Bacillaceae</taxon>
        <taxon>Metabacillus</taxon>
    </lineage>
</organism>
<dbReference type="Proteomes" id="UP001342826">
    <property type="component" value="Unassembled WGS sequence"/>
</dbReference>
<dbReference type="InterPro" id="IPR031304">
    <property type="entry name" value="SLT_2"/>
</dbReference>
<dbReference type="Gene3D" id="3.90.1720.10">
    <property type="entry name" value="endopeptidase domain like (from Nostoc punctiforme)"/>
    <property type="match status" value="1"/>
</dbReference>
<dbReference type="PANTHER" id="PTHR47053:SF1">
    <property type="entry name" value="MUREIN DD-ENDOPEPTIDASE MEPH-RELATED"/>
    <property type="match status" value="1"/>
</dbReference>
<keyword evidence="6" id="KW-0812">Transmembrane</keyword>
<keyword evidence="9" id="KW-1185">Reference proteome</keyword>
<evidence type="ECO:0000256" key="2">
    <source>
        <dbReference type="ARBA" id="ARBA00022670"/>
    </source>
</evidence>
<proteinExistence type="inferred from homology"/>
<dbReference type="EMBL" id="JARTFS010000009">
    <property type="protein sequence ID" value="MED4402111.1"/>
    <property type="molecule type" value="Genomic_DNA"/>
</dbReference>
<dbReference type="Gene3D" id="1.10.530.10">
    <property type="match status" value="1"/>
</dbReference>
<dbReference type="CDD" id="cd13399">
    <property type="entry name" value="Slt35-like"/>
    <property type="match status" value="1"/>
</dbReference>
<dbReference type="PANTHER" id="PTHR47053">
    <property type="entry name" value="MUREIN DD-ENDOPEPTIDASE MEPH-RELATED"/>
    <property type="match status" value="1"/>
</dbReference>
<keyword evidence="2" id="KW-0645">Protease</keyword>
<dbReference type="PROSITE" id="PS51935">
    <property type="entry name" value="NLPC_P60"/>
    <property type="match status" value="1"/>
</dbReference>
<keyword evidence="6" id="KW-1133">Transmembrane helix</keyword>
<comment type="similarity">
    <text evidence="1">Belongs to the peptidase C40 family.</text>
</comment>
<evidence type="ECO:0000256" key="5">
    <source>
        <dbReference type="SAM" id="MobiDB-lite"/>
    </source>
</evidence>
<evidence type="ECO:0000256" key="4">
    <source>
        <dbReference type="ARBA" id="ARBA00022807"/>
    </source>
</evidence>
<dbReference type="SUPFAM" id="SSF54001">
    <property type="entry name" value="Cysteine proteinases"/>
    <property type="match status" value="1"/>
</dbReference>